<sequence>MSEIKNEIIENKKNIDSSKSILRIENLTKNYENIEALKGVNLDVYKGEVIVILGPSGCGKSTFLRCLNGLEKINSGSIYLEDKLIGKDIAWKEAREKIGMVFQSYELFPHMNVIKNILLGPTKAQKRDPKEAEKQADELLKRVGLFERKFELPRKLSGGQKQRIAIVRSLCMNPEIMLFDEVTAALDPEMVREVLDVILELANGGMTMILVTHEMNFAKEVADKIIFMDEGQIVETSSPDEFFKEPKTERARRFLNIFKYNN</sequence>
<dbReference type="CDD" id="cd03262">
    <property type="entry name" value="ABC_HisP_GlnQ"/>
    <property type="match status" value="1"/>
</dbReference>
<dbReference type="InterPro" id="IPR003439">
    <property type="entry name" value="ABC_transporter-like_ATP-bd"/>
</dbReference>
<dbReference type="SMART" id="SM00382">
    <property type="entry name" value="AAA"/>
    <property type="match status" value="1"/>
</dbReference>
<reference evidence="6 7" key="1">
    <citation type="submission" date="2017-10" db="EMBL/GenBank/DDBJ databases">
        <title>Effective Description of Clostridium neonatale sp. nov. linked to necrotizing enterocolitis in neonates and a clarification of species assignable to the genus Clostridium (Prazmowski 1880) emend. Lawson and Rainey 2016.</title>
        <authorList>
            <person name="Bernard K."/>
            <person name="Burdz T."/>
            <person name="Wiebe D."/>
            <person name="Balcewich B."/>
            <person name="Alfa M."/>
            <person name="Bernier A.-M."/>
        </authorList>
    </citation>
    <scope>NUCLEOTIDE SEQUENCE [LARGE SCALE GENOMIC DNA]</scope>
    <source>
        <strain evidence="6 7">LCDC99A005</strain>
    </source>
</reference>
<dbReference type="PROSITE" id="PS00211">
    <property type="entry name" value="ABC_TRANSPORTER_1"/>
    <property type="match status" value="1"/>
</dbReference>
<comment type="caution">
    <text evidence="6">The sequence shown here is derived from an EMBL/GenBank/DDBJ whole genome shotgun (WGS) entry which is preliminary data.</text>
</comment>
<evidence type="ECO:0000256" key="1">
    <source>
        <dbReference type="ARBA" id="ARBA00005417"/>
    </source>
</evidence>
<dbReference type="Pfam" id="PF00005">
    <property type="entry name" value="ABC_tran"/>
    <property type="match status" value="1"/>
</dbReference>
<gene>
    <name evidence="6" type="ORF">CQ394_05300</name>
</gene>
<dbReference type="InterPro" id="IPR003593">
    <property type="entry name" value="AAA+_ATPase"/>
</dbReference>
<dbReference type="AlphaFoldDB" id="A0A2A7MI38"/>
<name>A0A2A7MI38_9CLOT</name>
<dbReference type="PROSITE" id="PS50893">
    <property type="entry name" value="ABC_TRANSPORTER_2"/>
    <property type="match status" value="1"/>
</dbReference>
<dbReference type="EMBL" id="PDCJ01000001">
    <property type="protein sequence ID" value="PEG31143.1"/>
    <property type="molecule type" value="Genomic_DNA"/>
</dbReference>
<dbReference type="InterPro" id="IPR017871">
    <property type="entry name" value="ABC_transporter-like_CS"/>
</dbReference>
<accession>A0A2A7MI38</accession>
<evidence type="ECO:0000256" key="3">
    <source>
        <dbReference type="ARBA" id="ARBA00022741"/>
    </source>
</evidence>
<dbReference type="PANTHER" id="PTHR43166:SF4">
    <property type="entry name" value="PHOSPHONATES IMPORT ATP-BINDING PROTEIN PHNC"/>
    <property type="match status" value="1"/>
</dbReference>
<dbReference type="InterPro" id="IPR027417">
    <property type="entry name" value="P-loop_NTPase"/>
</dbReference>
<dbReference type="SUPFAM" id="SSF52540">
    <property type="entry name" value="P-loop containing nucleoside triphosphate hydrolases"/>
    <property type="match status" value="1"/>
</dbReference>
<evidence type="ECO:0000259" key="5">
    <source>
        <dbReference type="PROSITE" id="PS50893"/>
    </source>
</evidence>
<keyword evidence="4 6" id="KW-0067">ATP-binding</keyword>
<dbReference type="OrthoDB" id="9804199at2"/>
<proteinExistence type="inferred from homology"/>
<organism evidence="6 7">
    <name type="scientific">Clostridium neonatale</name>
    <dbReference type="NCBI Taxonomy" id="137838"/>
    <lineage>
        <taxon>Bacteria</taxon>
        <taxon>Bacillati</taxon>
        <taxon>Bacillota</taxon>
        <taxon>Clostridia</taxon>
        <taxon>Eubacteriales</taxon>
        <taxon>Clostridiaceae</taxon>
        <taxon>Clostridium</taxon>
    </lineage>
</organism>
<dbReference type="InterPro" id="IPR050086">
    <property type="entry name" value="MetN_ABC_transporter-like"/>
</dbReference>
<keyword evidence="7" id="KW-1185">Reference proteome</keyword>
<protein>
    <submittedName>
        <fullName evidence="6">Amino acid ABC transporter ATP-binding protein</fullName>
    </submittedName>
</protein>
<dbReference type="InterPro" id="IPR030679">
    <property type="entry name" value="ABC_ATPase_HisP-typ"/>
</dbReference>
<dbReference type="GO" id="GO:0005524">
    <property type="term" value="F:ATP binding"/>
    <property type="evidence" value="ECO:0007669"/>
    <property type="project" value="UniProtKB-KW"/>
</dbReference>
<dbReference type="Proteomes" id="UP000220840">
    <property type="component" value="Unassembled WGS sequence"/>
</dbReference>
<dbReference type="STRING" id="137838.GCA_001458595_02527"/>
<dbReference type="RefSeq" id="WP_058295302.1">
    <property type="nucleotide sequence ID" value="NZ_CAMRXB010000053.1"/>
</dbReference>
<evidence type="ECO:0000256" key="2">
    <source>
        <dbReference type="ARBA" id="ARBA00022448"/>
    </source>
</evidence>
<dbReference type="PANTHER" id="PTHR43166">
    <property type="entry name" value="AMINO ACID IMPORT ATP-BINDING PROTEIN"/>
    <property type="match status" value="1"/>
</dbReference>
<feature type="domain" description="ABC transporter" evidence="5">
    <location>
        <begin position="22"/>
        <end position="255"/>
    </location>
</feature>
<dbReference type="GO" id="GO:0016887">
    <property type="term" value="F:ATP hydrolysis activity"/>
    <property type="evidence" value="ECO:0007669"/>
    <property type="project" value="InterPro"/>
</dbReference>
<dbReference type="PIRSF" id="PIRSF039085">
    <property type="entry name" value="ABC_ATPase_HisP"/>
    <property type="match status" value="1"/>
</dbReference>
<comment type="similarity">
    <text evidence="1">Belongs to the ABC transporter superfamily.</text>
</comment>
<evidence type="ECO:0000313" key="7">
    <source>
        <dbReference type="Proteomes" id="UP000220840"/>
    </source>
</evidence>
<evidence type="ECO:0000256" key="4">
    <source>
        <dbReference type="ARBA" id="ARBA00022840"/>
    </source>
</evidence>
<evidence type="ECO:0000313" key="6">
    <source>
        <dbReference type="EMBL" id="PEG31143.1"/>
    </source>
</evidence>
<keyword evidence="3" id="KW-0547">Nucleotide-binding</keyword>
<dbReference type="Gene3D" id="3.40.50.300">
    <property type="entry name" value="P-loop containing nucleotide triphosphate hydrolases"/>
    <property type="match status" value="1"/>
</dbReference>
<dbReference type="GO" id="GO:0015424">
    <property type="term" value="F:ABC-type amino acid transporter activity"/>
    <property type="evidence" value="ECO:0007669"/>
    <property type="project" value="InterPro"/>
</dbReference>
<keyword evidence="2" id="KW-0813">Transport</keyword>